<dbReference type="PROSITE" id="PS50110">
    <property type="entry name" value="RESPONSE_REGULATORY"/>
    <property type="match status" value="1"/>
</dbReference>
<dbReference type="InterPro" id="IPR011006">
    <property type="entry name" value="CheY-like_superfamily"/>
</dbReference>
<dbReference type="GO" id="GO:0000160">
    <property type="term" value="P:phosphorelay signal transduction system"/>
    <property type="evidence" value="ECO:0007669"/>
    <property type="project" value="InterPro"/>
</dbReference>
<name>A0A850PAZ5_9PROT</name>
<dbReference type="Pfam" id="PF00072">
    <property type="entry name" value="Response_reg"/>
    <property type="match status" value="1"/>
</dbReference>
<evidence type="ECO:0000256" key="2">
    <source>
        <dbReference type="PROSITE-ProRule" id="PRU00169"/>
    </source>
</evidence>
<protein>
    <submittedName>
        <fullName evidence="4">Response regulator</fullName>
    </submittedName>
</protein>
<dbReference type="SMART" id="SM00448">
    <property type="entry name" value="REC"/>
    <property type="match status" value="1"/>
</dbReference>
<proteinExistence type="predicted"/>
<feature type="modified residue" description="4-aspartylphosphate" evidence="2">
    <location>
        <position position="58"/>
    </location>
</feature>
<keyword evidence="1 2" id="KW-0597">Phosphoprotein</keyword>
<dbReference type="Gene3D" id="3.40.50.2300">
    <property type="match status" value="1"/>
</dbReference>
<comment type="caution">
    <text evidence="4">The sequence shown here is derived from an EMBL/GenBank/DDBJ whole genome shotgun (WGS) entry which is preliminary data.</text>
</comment>
<sequence length="131" mass="14175">MRLASSISVLTVDDQVSIRAALTASLKQIGFSDVMGAKNGEDAIKLLRNMPFRLVISDFNMPGMDGLALLHAVRSDPELKKIAFVMLTSQATRELVQKAVQGGVNNFIPKPFTTESIKHALERVLGPLAPS</sequence>
<dbReference type="AlphaFoldDB" id="A0A850PAZ5"/>
<reference evidence="4 5" key="1">
    <citation type="submission" date="2020-06" db="EMBL/GenBank/DDBJ databases">
        <title>Description of novel acetic acid bacteria.</title>
        <authorList>
            <person name="Sombolestani A."/>
        </authorList>
    </citation>
    <scope>NUCLEOTIDE SEQUENCE [LARGE SCALE GENOMIC DNA]</scope>
    <source>
        <strain evidence="4 5">LMG 27010</strain>
    </source>
</reference>
<keyword evidence="5" id="KW-1185">Reference proteome</keyword>
<dbReference type="SUPFAM" id="SSF52172">
    <property type="entry name" value="CheY-like"/>
    <property type="match status" value="1"/>
</dbReference>
<feature type="domain" description="Response regulatory" evidence="3">
    <location>
        <begin position="8"/>
        <end position="125"/>
    </location>
</feature>
<dbReference type="PANTHER" id="PTHR44591:SF3">
    <property type="entry name" value="RESPONSE REGULATORY DOMAIN-CONTAINING PROTEIN"/>
    <property type="match status" value="1"/>
</dbReference>
<dbReference type="PANTHER" id="PTHR44591">
    <property type="entry name" value="STRESS RESPONSE REGULATOR PROTEIN 1"/>
    <property type="match status" value="1"/>
</dbReference>
<evidence type="ECO:0000313" key="4">
    <source>
        <dbReference type="EMBL" id="NVN40113.1"/>
    </source>
</evidence>
<accession>A0A850PAZ5</accession>
<evidence type="ECO:0000259" key="3">
    <source>
        <dbReference type="PROSITE" id="PS50110"/>
    </source>
</evidence>
<gene>
    <name evidence="4" type="ORF">HUK82_05980</name>
</gene>
<organism evidence="4 5">
    <name type="scientific">Ameyamaea chiangmaiensis</name>
    <dbReference type="NCBI Taxonomy" id="442969"/>
    <lineage>
        <taxon>Bacteria</taxon>
        <taxon>Pseudomonadati</taxon>
        <taxon>Pseudomonadota</taxon>
        <taxon>Alphaproteobacteria</taxon>
        <taxon>Acetobacterales</taxon>
        <taxon>Acetobacteraceae</taxon>
        <taxon>Ameyamaea</taxon>
    </lineage>
</organism>
<dbReference type="InterPro" id="IPR050595">
    <property type="entry name" value="Bact_response_regulator"/>
</dbReference>
<evidence type="ECO:0000256" key="1">
    <source>
        <dbReference type="ARBA" id="ARBA00022553"/>
    </source>
</evidence>
<dbReference type="RefSeq" id="WP_176613085.1">
    <property type="nucleotide sequence ID" value="NZ_JABXXR010000027.1"/>
</dbReference>
<dbReference type="Proteomes" id="UP000585665">
    <property type="component" value="Unassembled WGS sequence"/>
</dbReference>
<dbReference type="InterPro" id="IPR001789">
    <property type="entry name" value="Sig_transdc_resp-reg_receiver"/>
</dbReference>
<evidence type="ECO:0000313" key="5">
    <source>
        <dbReference type="Proteomes" id="UP000585665"/>
    </source>
</evidence>
<dbReference type="EMBL" id="JABXXR010000027">
    <property type="protein sequence ID" value="NVN40113.1"/>
    <property type="molecule type" value="Genomic_DNA"/>
</dbReference>